<organism evidence="1 2">
    <name type="scientific">Silvibacterium dinghuense</name>
    <dbReference type="NCBI Taxonomy" id="1560006"/>
    <lineage>
        <taxon>Bacteria</taxon>
        <taxon>Pseudomonadati</taxon>
        <taxon>Acidobacteriota</taxon>
        <taxon>Terriglobia</taxon>
        <taxon>Terriglobales</taxon>
        <taxon>Acidobacteriaceae</taxon>
        <taxon>Silvibacterium</taxon>
    </lineage>
</organism>
<evidence type="ECO:0008006" key="3">
    <source>
        <dbReference type="Google" id="ProtNLM"/>
    </source>
</evidence>
<dbReference type="OrthoDB" id="5443558at2"/>
<reference evidence="1 2" key="1">
    <citation type="journal article" date="2016" name="Int. J. Syst. Evol. Microbiol.">
        <title>Acidipila dinghuensis sp. nov., an acidobacterium isolated from forest soil.</title>
        <authorList>
            <person name="Jiang Y.W."/>
            <person name="Wang J."/>
            <person name="Chen M.H."/>
            <person name="Lv Y.Y."/>
            <person name="Qiu L.H."/>
        </authorList>
    </citation>
    <scope>NUCLEOTIDE SEQUENCE [LARGE SCALE GENOMIC DNA]</scope>
    <source>
        <strain evidence="1 2">DHOF10</strain>
    </source>
</reference>
<protein>
    <recommendedName>
        <fullName evidence="3">Glycosyltransferase</fullName>
    </recommendedName>
</protein>
<sequence length="286" mass="31997">MSQFLISIIRPRGYRHSDAFMEVAETLCLGLRRLGHRAAVFENKIAPQAINILLGAHLLDRREAGLLPPGTIVYNLEQLGAPYLKEHFYGLACRCRIWDYSPLNLALWMQRRCAQPPTLVEIGYVPEWTRIPVAPIQDIDVLFYGSINEHRRAIFLRLREAGIGIHAVFGVYGRERDALIARAKIVLNLHCYPTKLFEVVRVSYLLANAKAVVSEASPDIGDFAQTVEVASPDGMVDAVSALLADESRRKRLEARGFEFFTRRPVESFLEKAIGPLIGPTQSTASG</sequence>
<proteinExistence type="predicted"/>
<keyword evidence="2" id="KW-1185">Reference proteome</keyword>
<dbReference type="AlphaFoldDB" id="A0A4Q1SKR4"/>
<accession>A0A4Q1SKR4</accession>
<evidence type="ECO:0000313" key="2">
    <source>
        <dbReference type="Proteomes" id="UP000290253"/>
    </source>
</evidence>
<name>A0A4Q1SKR4_9BACT</name>
<gene>
    <name evidence="1" type="ORF">ESZ00_08600</name>
</gene>
<dbReference type="EMBL" id="SDMK01000001">
    <property type="protein sequence ID" value="RXS97900.1"/>
    <property type="molecule type" value="Genomic_DNA"/>
</dbReference>
<evidence type="ECO:0000313" key="1">
    <source>
        <dbReference type="EMBL" id="RXS97900.1"/>
    </source>
</evidence>
<comment type="caution">
    <text evidence="1">The sequence shown here is derived from an EMBL/GenBank/DDBJ whole genome shotgun (WGS) entry which is preliminary data.</text>
</comment>
<dbReference type="RefSeq" id="WP_129207679.1">
    <property type="nucleotide sequence ID" value="NZ_BMGU01000001.1"/>
</dbReference>
<dbReference type="Proteomes" id="UP000290253">
    <property type="component" value="Unassembled WGS sequence"/>
</dbReference>